<accession>A0A5E4AF23</accession>
<proteinExistence type="predicted"/>
<protein>
    <submittedName>
        <fullName evidence="2">Uncharacterized protein</fullName>
    </submittedName>
</protein>
<dbReference type="Proteomes" id="UP000662637">
    <property type="component" value="Unassembled WGS sequence"/>
</dbReference>
<organism evidence="2 3">
    <name type="scientific">Marmota monax</name>
    <name type="common">Woodchuck</name>
    <dbReference type="NCBI Taxonomy" id="9995"/>
    <lineage>
        <taxon>Eukaryota</taxon>
        <taxon>Metazoa</taxon>
        <taxon>Chordata</taxon>
        <taxon>Craniata</taxon>
        <taxon>Vertebrata</taxon>
        <taxon>Euteleostomi</taxon>
        <taxon>Mammalia</taxon>
        <taxon>Eutheria</taxon>
        <taxon>Euarchontoglires</taxon>
        <taxon>Glires</taxon>
        <taxon>Rodentia</taxon>
        <taxon>Sciuromorpha</taxon>
        <taxon>Sciuridae</taxon>
        <taxon>Xerinae</taxon>
        <taxon>Marmotini</taxon>
        <taxon>Marmota</taxon>
    </lineage>
</organism>
<evidence type="ECO:0000313" key="3">
    <source>
        <dbReference type="Proteomes" id="UP000335636"/>
    </source>
</evidence>
<dbReference type="Proteomes" id="UP000335636">
    <property type="component" value="Unassembled WGS sequence"/>
</dbReference>
<dbReference type="AlphaFoldDB" id="A0A5E4AF23"/>
<evidence type="ECO:0000313" key="1">
    <source>
        <dbReference type="EMBL" id="KAF7474722.1"/>
    </source>
</evidence>
<dbReference type="EMBL" id="CABDUW010000056">
    <property type="protein sequence ID" value="VTJ55884.1"/>
    <property type="molecule type" value="Genomic_DNA"/>
</dbReference>
<evidence type="ECO:0000313" key="2">
    <source>
        <dbReference type="EMBL" id="VTJ55884.1"/>
    </source>
</evidence>
<keyword evidence="3" id="KW-1185">Reference proteome</keyword>
<reference evidence="2 3" key="1">
    <citation type="submission" date="2019-04" db="EMBL/GenBank/DDBJ databases">
        <authorList>
            <person name="Alioto T."/>
            <person name="Alioto T."/>
        </authorList>
    </citation>
    <scope>NUCLEOTIDE SEQUENCE [LARGE SCALE GENOMIC DNA]</scope>
</reference>
<dbReference type="EMBL" id="WJEC01003713">
    <property type="protein sequence ID" value="KAF7474722.1"/>
    <property type="molecule type" value="Genomic_DNA"/>
</dbReference>
<name>A0A5E4AF23_MARMO</name>
<reference evidence="1" key="2">
    <citation type="submission" date="2020-08" db="EMBL/GenBank/DDBJ databases">
        <authorList>
            <person name="Shumante A."/>
            <person name="Zimin A.V."/>
            <person name="Puiu D."/>
            <person name="Salzberg S.L."/>
        </authorList>
    </citation>
    <scope>NUCLEOTIDE SEQUENCE</scope>
    <source>
        <strain evidence="1">WC2-LM</strain>
        <tissue evidence="1">Liver</tissue>
    </source>
</reference>
<gene>
    <name evidence="1" type="ORF">GHT09_014522</name>
    <name evidence="2" type="ORF">MONAX_5E017594</name>
</gene>
<sequence length="84" mass="9116">MLLHTSVLLQVPQVPENPDVETYIGVHIKADLLCLLCSLRTLCHLLPTSVFQDLSVASLLPLVEPVRAVCWGSEPVAGNDLEAL</sequence>